<evidence type="ECO:0000313" key="3">
    <source>
        <dbReference type="EMBL" id="GLX66686.1"/>
    </source>
</evidence>
<keyword evidence="4" id="KW-1185">Reference proteome</keyword>
<dbReference type="Proteomes" id="UP001157114">
    <property type="component" value="Unassembled WGS sequence"/>
</dbReference>
<keyword evidence="3" id="KW-0413">Isomerase</keyword>
<dbReference type="EMBL" id="BSSQ01000004">
    <property type="protein sequence ID" value="GLX66686.1"/>
    <property type="molecule type" value="Genomic_DNA"/>
</dbReference>
<dbReference type="CDD" id="cd07010">
    <property type="entry name" value="cupin_PMI_type_I_N_bac"/>
    <property type="match status" value="1"/>
</dbReference>
<dbReference type="GO" id="GO:0016853">
    <property type="term" value="F:isomerase activity"/>
    <property type="evidence" value="ECO:0007669"/>
    <property type="project" value="UniProtKB-KW"/>
</dbReference>
<dbReference type="PANTHER" id="PTHR42742">
    <property type="entry name" value="TRANSCRIPTIONAL REPRESSOR MPRA"/>
    <property type="match status" value="1"/>
</dbReference>
<keyword evidence="2" id="KW-0862">Zinc</keyword>
<sequence length="592" mass="68018">MFNKRPVNAVRNRELPSCLESGYEAILSLIDRKLEANTNKTFVVGIDGTHGAAFDRLLGALQQRYSKQDAAYLQAASYQLGGEEIREYFKDNITDNRAFGYFTDKQIDSYFEADAKVRFAADLNKAAEAGSQMIVVIGTGAHWLGKEHYDFTLFADVSRELQQIKHKQGMLNFGFASNLDNVEKYKISLFVEWPILETYRKRHFSDFDYYLDMNDEETPVVTAVSDLITVIQDIIRYPLRVKPFFAPGIWGGQLLKEIADLPRDMVNCAWSFEPIAPENSILIGQGEQIIEIPFLIVMANGYEDILGKRISDLFDDYFPVRFDYLDTVGGSNLSCQVHGKQDFVRKHFNEFMEQQESYYIMEQEGDSKAYLGFTENTDKETFIEAVQQSQETGVPIDFTNYVQEWDCKKGDLFLIPTGTVHCSGNNNLVLEISSTTWWFTFKVYDYVRKDTDGKPRPINIDFAAENLDFHKKTDWVKENLIARPQLVREVNGNEEYLLGQRDDLLFYVRRIHLQDQYEDVTNGEFMMLNLVEGEKVRIVSIEDESVYVELNYAESYILPAVFGKFKLVNMGTGPCKLIKAGVSPNWTTRMVP</sequence>
<proteinExistence type="predicted"/>
<gene>
    <name evidence="3" type="ORF">MU1_10300</name>
</gene>
<keyword evidence="1" id="KW-0479">Metal-binding</keyword>
<dbReference type="InterPro" id="IPR011051">
    <property type="entry name" value="RmlC_Cupin_sf"/>
</dbReference>
<dbReference type="RefSeq" id="WP_284237401.1">
    <property type="nucleotide sequence ID" value="NZ_BSSQ01000004.1"/>
</dbReference>
<dbReference type="Gene3D" id="2.60.120.10">
    <property type="entry name" value="Jelly Rolls"/>
    <property type="match status" value="1"/>
</dbReference>
<reference evidence="3 4" key="1">
    <citation type="submission" date="2023-03" db="EMBL/GenBank/DDBJ databases">
        <title>Draft genome sequence of the bacteria which degrade cell wall of Tricholomamatutake.</title>
        <authorList>
            <person name="Konishi Y."/>
            <person name="Fukuta Y."/>
            <person name="Shirasaka N."/>
        </authorList>
    </citation>
    <scope>NUCLEOTIDE SEQUENCE [LARGE SCALE GENOMIC DNA]</scope>
    <source>
        <strain evidence="4">mu1</strain>
    </source>
</reference>
<evidence type="ECO:0000313" key="4">
    <source>
        <dbReference type="Proteomes" id="UP001157114"/>
    </source>
</evidence>
<evidence type="ECO:0000256" key="2">
    <source>
        <dbReference type="ARBA" id="ARBA00022833"/>
    </source>
</evidence>
<comment type="caution">
    <text evidence="3">The sequence shown here is derived from an EMBL/GenBank/DDBJ whole genome shotgun (WGS) entry which is preliminary data.</text>
</comment>
<organism evidence="3 4">
    <name type="scientific">Paenibacillus glycanilyticus</name>
    <dbReference type="NCBI Taxonomy" id="126569"/>
    <lineage>
        <taxon>Bacteria</taxon>
        <taxon>Bacillati</taxon>
        <taxon>Bacillota</taxon>
        <taxon>Bacilli</taxon>
        <taxon>Bacillales</taxon>
        <taxon>Paenibacillaceae</taxon>
        <taxon>Paenibacillus</taxon>
    </lineage>
</organism>
<accession>A0ABQ6GBJ2</accession>
<protein>
    <submittedName>
        <fullName evidence="3">Mannose-6-phosphate isomerase</fullName>
    </submittedName>
</protein>
<evidence type="ECO:0000256" key="1">
    <source>
        <dbReference type="ARBA" id="ARBA00022723"/>
    </source>
</evidence>
<dbReference type="PANTHER" id="PTHR42742:SF3">
    <property type="entry name" value="FRUCTOKINASE"/>
    <property type="match status" value="1"/>
</dbReference>
<name>A0ABQ6GBJ2_9BACL</name>
<dbReference type="InterPro" id="IPR051804">
    <property type="entry name" value="Carb_Metab_Reg_Kinase/Isom"/>
</dbReference>
<dbReference type="InterPro" id="IPR014710">
    <property type="entry name" value="RmlC-like_jellyroll"/>
</dbReference>
<dbReference type="SUPFAM" id="SSF51182">
    <property type="entry name" value="RmlC-like cupins"/>
    <property type="match status" value="1"/>
</dbReference>